<accession>A0A1A6A0D5</accession>
<dbReference type="KEGG" id="kdj:28969513"/>
<evidence type="ECO:0000313" key="2">
    <source>
        <dbReference type="EMBL" id="OBR83534.1"/>
    </source>
</evidence>
<evidence type="ECO:0000313" key="3">
    <source>
        <dbReference type="EMBL" id="WWC63192.1"/>
    </source>
</evidence>
<dbReference type="EMBL" id="KI894033">
    <property type="protein sequence ID" value="OBR83534.1"/>
    <property type="molecule type" value="Genomic_DNA"/>
</dbReference>
<dbReference type="VEuPathDB" id="FungiDB:I303_05814"/>
<proteinExistence type="predicted"/>
<reference evidence="3" key="3">
    <citation type="submission" date="2024-02" db="EMBL/GenBank/DDBJ databases">
        <title>Comparative genomics of Cryptococcus and Kwoniella reveals pathogenesis evolution and contrasting modes of karyotype evolution via chromosome fusion or intercentromeric recombination.</title>
        <authorList>
            <person name="Coelho M.A."/>
            <person name="David-Palma M."/>
            <person name="Shea T."/>
            <person name="Bowers K."/>
            <person name="McGinley-Smith S."/>
            <person name="Mohammad A.W."/>
            <person name="Gnirke A."/>
            <person name="Yurkov A.M."/>
            <person name="Nowrousian M."/>
            <person name="Sun S."/>
            <person name="Cuomo C.A."/>
            <person name="Heitman J."/>
        </authorList>
    </citation>
    <scope>NUCLEOTIDE SEQUENCE</scope>
    <source>
        <strain evidence="3">CBS 10117</strain>
    </source>
</reference>
<feature type="coiled-coil region" evidence="1">
    <location>
        <begin position="50"/>
        <end position="84"/>
    </location>
</feature>
<dbReference type="EMBL" id="CP144536">
    <property type="protein sequence ID" value="WWC63192.1"/>
    <property type="molecule type" value="Genomic_DNA"/>
</dbReference>
<evidence type="ECO:0000313" key="4">
    <source>
        <dbReference type="Proteomes" id="UP000078595"/>
    </source>
</evidence>
<reference evidence="2" key="1">
    <citation type="submission" date="2013-07" db="EMBL/GenBank/DDBJ databases">
        <title>The Genome Sequence of Cryptococcus dejecticola CBS10117.</title>
        <authorList>
            <consortium name="The Broad Institute Genome Sequencing Platform"/>
            <person name="Cuomo C."/>
            <person name="Litvintseva A."/>
            <person name="Chen Y."/>
            <person name="Heitman J."/>
            <person name="Sun S."/>
            <person name="Springer D."/>
            <person name="Dromer F."/>
            <person name="Young S.K."/>
            <person name="Zeng Q."/>
            <person name="Gargeya S."/>
            <person name="Fitzgerald M."/>
            <person name="Abouelleil A."/>
            <person name="Alvarado L."/>
            <person name="Berlin A.M."/>
            <person name="Chapman S.B."/>
            <person name="Dewar J."/>
            <person name="Goldberg J."/>
            <person name="Griggs A."/>
            <person name="Gujja S."/>
            <person name="Hansen M."/>
            <person name="Howarth C."/>
            <person name="Imamovic A."/>
            <person name="Larimer J."/>
            <person name="McCowan C."/>
            <person name="Murphy C."/>
            <person name="Pearson M."/>
            <person name="Priest M."/>
            <person name="Roberts A."/>
            <person name="Saif S."/>
            <person name="Shea T."/>
            <person name="Sykes S."/>
            <person name="Wortman J."/>
            <person name="Nusbaum C."/>
            <person name="Birren B."/>
        </authorList>
    </citation>
    <scope>NUCLEOTIDE SEQUENCE [LARGE SCALE GENOMIC DNA]</scope>
    <source>
        <strain evidence="2">CBS 10117</strain>
    </source>
</reference>
<dbReference type="GeneID" id="28969513"/>
<dbReference type="AlphaFoldDB" id="A0A1A6A0D5"/>
<keyword evidence="1" id="KW-0175">Coiled coil</keyword>
<name>A0A1A6A0D5_9TREE</name>
<dbReference type="Proteomes" id="UP000078595">
    <property type="component" value="Chromosome 7"/>
</dbReference>
<keyword evidence="4" id="KW-1185">Reference proteome</keyword>
<gene>
    <name evidence="2" type="ORF">I303_05814</name>
    <name evidence="3" type="ORF">I303_105792</name>
</gene>
<protein>
    <submittedName>
        <fullName evidence="2">Uncharacterized protein</fullName>
    </submittedName>
</protein>
<organism evidence="2">
    <name type="scientific">Kwoniella dejecticola CBS 10117</name>
    <dbReference type="NCBI Taxonomy" id="1296121"/>
    <lineage>
        <taxon>Eukaryota</taxon>
        <taxon>Fungi</taxon>
        <taxon>Dikarya</taxon>
        <taxon>Basidiomycota</taxon>
        <taxon>Agaricomycotina</taxon>
        <taxon>Tremellomycetes</taxon>
        <taxon>Tremellales</taxon>
        <taxon>Cryptococcaceae</taxon>
        <taxon>Kwoniella</taxon>
    </lineage>
</organism>
<sequence>MDADQRQLFDEIRQMKGETPQKKEKVIQEIEKDLAVHKAKGERSQLVDIVVQLMEEHRFLKAEAARKEKELRRDAERLNEYLRRYGGAGAGA</sequence>
<evidence type="ECO:0000256" key="1">
    <source>
        <dbReference type="SAM" id="Coils"/>
    </source>
</evidence>
<dbReference type="RefSeq" id="XP_018261376.1">
    <property type="nucleotide sequence ID" value="XM_018409104.1"/>
</dbReference>
<reference evidence="3" key="2">
    <citation type="submission" date="2013-07" db="EMBL/GenBank/DDBJ databases">
        <authorList>
            <consortium name="The Broad Institute Genome Sequencing Platform"/>
            <person name="Cuomo C."/>
            <person name="Litvintseva A."/>
            <person name="Chen Y."/>
            <person name="Heitman J."/>
            <person name="Sun S."/>
            <person name="Springer D."/>
            <person name="Dromer F."/>
            <person name="Young S.K."/>
            <person name="Zeng Q."/>
            <person name="Gargeya S."/>
            <person name="Fitzgerald M."/>
            <person name="Abouelleil A."/>
            <person name="Alvarado L."/>
            <person name="Berlin A.M."/>
            <person name="Chapman S.B."/>
            <person name="Dewar J."/>
            <person name="Goldberg J."/>
            <person name="Griggs A."/>
            <person name="Gujja S."/>
            <person name="Hansen M."/>
            <person name="Howarth C."/>
            <person name="Imamovic A."/>
            <person name="Larimer J."/>
            <person name="McCowan C."/>
            <person name="Murphy C."/>
            <person name="Pearson M."/>
            <person name="Priest M."/>
            <person name="Roberts A."/>
            <person name="Saif S."/>
            <person name="Shea T."/>
            <person name="Sykes S."/>
            <person name="Wortman J."/>
            <person name="Nusbaum C."/>
            <person name="Birren B."/>
        </authorList>
    </citation>
    <scope>NUCLEOTIDE SEQUENCE</scope>
    <source>
        <strain evidence="3">CBS 10117</strain>
    </source>
</reference>